<dbReference type="GO" id="GO:0003700">
    <property type="term" value="F:DNA-binding transcription factor activity"/>
    <property type="evidence" value="ECO:0007669"/>
    <property type="project" value="TreeGrafter"/>
</dbReference>
<dbReference type="InterPro" id="IPR001647">
    <property type="entry name" value="HTH_TetR"/>
</dbReference>
<comment type="caution">
    <text evidence="4">The sequence shown here is derived from an EMBL/GenBank/DDBJ whole genome shotgun (WGS) entry which is preliminary data.</text>
</comment>
<dbReference type="PANTHER" id="PTHR30055:SF226">
    <property type="entry name" value="HTH-TYPE TRANSCRIPTIONAL REGULATOR PKSA"/>
    <property type="match status" value="1"/>
</dbReference>
<sequence length="228" mass="26300">MNSTTNEMYKPVKYSRAEKRSRKLDEINDAAAAIFLRDGYAEFSARKVAKEVGISLSNLQHYCGNTENLYIEMIKSKLERYVIRFEEIYLNDSISPLERFELAIQENMLATMDDMTSRLFFQIGALATQDDQTRKIMIDQYDHFLSGMKYLVALINPLLSAQEVQTYSGLIATMIEGNFFYQWQPSMTPQVRADMIKTAVDLWCQILTGKSYPSKINDTETVFHDSQT</sequence>
<evidence type="ECO:0000259" key="3">
    <source>
        <dbReference type="PROSITE" id="PS50977"/>
    </source>
</evidence>
<keyword evidence="1 2" id="KW-0238">DNA-binding</keyword>
<dbReference type="EMBL" id="JZXC01000001">
    <property type="protein sequence ID" value="KKA09883.1"/>
    <property type="molecule type" value="Genomic_DNA"/>
</dbReference>
<evidence type="ECO:0000313" key="4">
    <source>
        <dbReference type="EMBL" id="KKA09883.1"/>
    </source>
</evidence>
<dbReference type="PATRIC" id="fig|132476.4.peg.116"/>
<dbReference type="PANTHER" id="PTHR30055">
    <property type="entry name" value="HTH-TYPE TRANSCRIPTIONAL REGULATOR RUTR"/>
    <property type="match status" value="1"/>
</dbReference>
<dbReference type="GO" id="GO:0000976">
    <property type="term" value="F:transcription cis-regulatory region binding"/>
    <property type="evidence" value="ECO:0007669"/>
    <property type="project" value="TreeGrafter"/>
</dbReference>
<feature type="domain" description="HTH tetR-type" evidence="3">
    <location>
        <begin position="21"/>
        <end position="81"/>
    </location>
</feature>
<dbReference type="OrthoDB" id="8586619at2"/>
<dbReference type="PROSITE" id="PS50977">
    <property type="entry name" value="HTH_TETR_2"/>
    <property type="match status" value="1"/>
</dbReference>
<accession>A0A0F4XWY9</accession>
<feature type="DNA-binding region" description="H-T-H motif" evidence="2">
    <location>
        <begin position="44"/>
        <end position="63"/>
    </location>
</feature>
<protein>
    <recommendedName>
        <fullName evidence="3">HTH tetR-type domain-containing protein</fullName>
    </recommendedName>
</protein>
<name>A0A0F4XWY9_9PSED</name>
<evidence type="ECO:0000256" key="1">
    <source>
        <dbReference type="ARBA" id="ARBA00023125"/>
    </source>
</evidence>
<proteinExistence type="predicted"/>
<gene>
    <name evidence="4" type="ORF">VP02_00530</name>
</gene>
<evidence type="ECO:0000313" key="5">
    <source>
        <dbReference type="Proteomes" id="UP000033662"/>
    </source>
</evidence>
<reference evidence="4 5" key="1">
    <citation type="submission" date="2015-03" db="EMBL/GenBank/DDBJ databases">
        <title>Pseudomonas fluorescens 1855-344 Genome sequencing and assembly.</title>
        <authorList>
            <person name="Eng W.W.H."/>
            <person name="Gan H.M."/>
            <person name="Savka M.A."/>
        </authorList>
    </citation>
    <scope>NUCLEOTIDE SEQUENCE [LARGE SCALE GENOMIC DNA]</scope>
    <source>
        <strain evidence="4 5">1855-344</strain>
    </source>
</reference>
<dbReference type="SUPFAM" id="SSF46689">
    <property type="entry name" value="Homeodomain-like"/>
    <property type="match status" value="1"/>
</dbReference>
<evidence type="ECO:0000256" key="2">
    <source>
        <dbReference type="PROSITE-ProRule" id="PRU00335"/>
    </source>
</evidence>
<dbReference type="InterPro" id="IPR050109">
    <property type="entry name" value="HTH-type_TetR-like_transc_reg"/>
</dbReference>
<organism evidence="4 5">
    <name type="scientific">Pseudomonas kilonensis</name>
    <dbReference type="NCBI Taxonomy" id="132476"/>
    <lineage>
        <taxon>Bacteria</taxon>
        <taxon>Pseudomonadati</taxon>
        <taxon>Pseudomonadota</taxon>
        <taxon>Gammaproteobacteria</taxon>
        <taxon>Pseudomonadales</taxon>
        <taxon>Pseudomonadaceae</taxon>
        <taxon>Pseudomonas</taxon>
    </lineage>
</organism>
<dbReference type="Gene3D" id="1.10.357.10">
    <property type="entry name" value="Tetracycline Repressor, domain 2"/>
    <property type="match status" value="1"/>
</dbReference>
<dbReference type="AlphaFoldDB" id="A0A0F4XWY9"/>
<dbReference type="Proteomes" id="UP000033662">
    <property type="component" value="Unassembled WGS sequence"/>
</dbReference>
<dbReference type="InterPro" id="IPR009057">
    <property type="entry name" value="Homeodomain-like_sf"/>
</dbReference>